<accession>A0A2H0E113</accession>
<keyword evidence="6" id="KW-0067">ATP-binding</keyword>
<sequence>MLFKRLSEYWQEIDKTGSRLEMTAILARLFNELIAGEIDLAVNLSLGRLRPKYEGVEFNLAEKMMVRVIASAYNRPVDEVEKLFKKTGDLGVTVTQCYKKTVSQSHPSLRGASSVTEIYNRLLAIAQDSGSGSQERKVQQMADLIKNMDGLSARYLVRIPINNLRLGFSEMTVLDGLSWMAKGDKSLRPDLERAFNVCADIGLIAKEYKNKGIQKIRRIKPQIGVPIRPQKSERLPSADKIVEKLGGIHPLKQGFAVEGKWDGLRVQIHIDKPLVRIFSRNLDNMTAMFPEITAAAAQLPAESVILDGEAVAYDNKTGKLLSFQETAQRKRIHGVAGKAKELPIKVFIYDLLLLNGKTLIAEPFIKRRQELEKIMSVPAGGLELAKQEIVTDTKKLRELREKYIHLGLEGVMCKKLNEPYRAGARNFNWVKFKKVTQGELADTIDAVVMGYYLGKGKRTGFGIGAFLVGVPNEKGAIGSIAKIGTGLSDEQWRELKVRCSKFEVRSKP</sequence>
<dbReference type="PANTHER" id="PTHR45674:SF4">
    <property type="entry name" value="DNA LIGASE 1"/>
    <property type="match status" value="1"/>
</dbReference>
<name>A0A2H0E113_9BACT</name>
<evidence type="ECO:0000256" key="6">
    <source>
        <dbReference type="ARBA" id="ARBA00022840"/>
    </source>
</evidence>
<dbReference type="Pfam" id="PF01068">
    <property type="entry name" value="DNA_ligase_A_M"/>
    <property type="match status" value="1"/>
</dbReference>
<dbReference type="SUPFAM" id="SSF56091">
    <property type="entry name" value="DNA ligase/mRNA capping enzyme, catalytic domain"/>
    <property type="match status" value="1"/>
</dbReference>
<dbReference type="SUPFAM" id="SSF50249">
    <property type="entry name" value="Nucleic acid-binding proteins"/>
    <property type="match status" value="1"/>
</dbReference>
<dbReference type="AlphaFoldDB" id="A0A2H0E113"/>
<dbReference type="InterPro" id="IPR000977">
    <property type="entry name" value="DNA_ligase_ATP-dep"/>
</dbReference>
<dbReference type="GO" id="GO:0006281">
    <property type="term" value="P:DNA repair"/>
    <property type="evidence" value="ECO:0007669"/>
    <property type="project" value="UniProtKB-KW"/>
</dbReference>
<keyword evidence="9" id="KW-0131">Cell cycle</keyword>
<dbReference type="SUPFAM" id="SSF117018">
    <property type="entry name" value="ATP-dependent DNA ligase DNA-binding domain"/>
    <property type="match status" value="1"/>
</dbReference>
<dbReference type="Gene3D" id="1.10.3260.10">
    <property type="entry name" value="DNA ligase, ATP-dependent, N-terminal domain"/>
    <property type="match status" value="1"/>
</dbReference>
<dbReference type="GO" id="GO:0005524">
    <property type="term" value="F:ATP binding"/>
    <property type="evidence" value="ECO:0007669"/>
    <property type="project" value="UniProtKB-KW"/>
</dbReference>
<evidence type="ECO:0000256" key="1">
    <source>
        <dbReference type="ARBA" id="ARBA00007572"/>
    </source>
</evidence>
<comment type="similarity">
    <text evidence="1 11">Belongs to the ATP-dependent DNA ligase family.</text>
</comment>
<dbReference type="InterPro" id="IPR012340">
    <property type="entry name" value="NA-bd_OB-fold"/>
</dbReference>
<evidence type="ECO:0000256" key="5">
    <source>
        <dbReference type="ARBA" id="ARBA00022763"/>
    </source>
</evidence>
<dbReference type="Proteomes" id="UP000229981">
    <property type="component" value="Unassembled WGS sequence"/>
</dbReference>
<evidence type="ECO:0000256" key="9">
    <source>
        <dbReference type="ARBA" id="ARBA00023306"/>
    </source>
</evidence>
<dbReference type="GO" id="GO:0006273">
    <property type="term" value="P:lagging strand elongation"/>
    <property type="evidence" value="ECO:0007669"/>
    <property type="project" value="TreeGrafter"/>
</dbReference>
<evidence type="ECO:0000256" key="4">
    <source>
        <dbReference type="ARBA" id="ARBA00022741"/>
    </source>
</evidence>
<evidence type="ECO:0000313" key="14">
    <source>
        <dbReference type="Proteomes" id="UP000229981"/>
    </source>
</evidence>
<dbReference type="InterPro" id="IPR012308">
    <property type="entry name" value="DNA_ligase_ATP-dep_N"/>
</dbReference>
<dbReference type="Gene3D" id="2.40.50.140">
    <property type="entry name" value="Nucleic acid-binding proteins"/>
    <property type="match status" value="1"/>
</dbReference>
<dbReference type="EMBL" id="PCTU01000057">
    <property type="protein sequence ID" value="PIP88114.1"/>
    <property type="molecule type" value="Genomic_DNA"/>
</dbReference>
<gene>
    <name evidence="13" type="ORF">COW80_02085</name>
</gene>
<reference evidence="13 14" key="1">
    <citation type="submission" date="2017-09" db="EMBL/GenBank/DDBJ databases">
        <title>Depth-based differentiation of microbial function through sediment-hosted aquifers and enrichment of novel symbionts in the deep terrestrial subsurface.</title>
        <authorList>
            <person name="Probst A.J."/>
            <person name="Ladd B."/>
            <person name="Jarett J.K."/>
            <person name="Geller-Mcgrath D.E."/>
            <person name="Sieber C.M."/>
            <person name="Emerson J.B."/>
            <person name="Anantharaman K."/>
            <person name="Thomas B.C."/>
            <person name="Malmstrom R."/>
            <person name="Stieglmeier M."/>
            <person name="Klingl A."/>
            <person name="Woyke T."/>
            <person name="Ryan C.M."/>
            <person name="Banfield J.F."/>
        </authorList>
    </citation>
    <scope>NUCLEOTIDE SEQUENCE [LARGE SCALE GENOMIC DNA]</scope>
    <source>
        <strain evidence="13">CG22_combo_CG10-13_8_21_14_all_01_47_9</strain>
    </source>
</reference>
<evidence type="ECO:0000256" key="10">
    <source>
        <dbReference type="ARBA" id="ARBA00034003"/>
    </source>
</evidence>
<evidence type="ECO:0000256" key="7">
    <source>
        <dbReference type="ARBA" id="ARBA00023172"/>
    </source>
</evidence>
<comment type="catalytic activity">
    <reaction evidence="10">
        <text>ATP + (deoxyribonucleotide)n-3'-hydroxyl + 5'-phospho-(deoxyribonucleotide)m = (deoxyribonucleotide)n+m + AMP + diphosphate.</text>
        <dbReference type="EC" id="6.5.1.1"/>
    </reaction>
</comment>
<dbReference type="InterPro" id="IPR050191">
    <property type="entry name" value="ATP-dep_DNA_ligase"/>
</dbReference>
<dbReference type="PROSITE" id="PS50160">
    <property type="entry name" value="DNA_LIGASE_A3"/>
    <property type="match status" value="1"/>
</dbReference>
<keyword evidence="3" id="KW-0132">Cell division</keyword>
<dbReference type="GO" id="GO:0051301">
    <property type="term" value="P:cell division"/>
    <property type="evidence" value="ECO:0007669"/>
    <property type="project" value="UniProtKB-KW"/>
</dbReference>
<dbReference type="GO" id="GO:0003677">
    <property type="term" value="F:DNA binding"/>
    <property type="evidence" value="ECO:0007669"/>
    <property type="project" value="InterPro"/>
</dbReference>
<keyword evidence="5" id="KW-0227">DNA damage</keyword>
<evidence type="ECO:0000256" key="2">
    <source>
        <dbReference type="ARBA" id="ARBA00022598"/>
    </source>
</evidence>
<dbReference type="NCBIfam" id="TIGR00574">
    <property type="entry name" value="dnl1"/>
    <property type="match status" value="1"/>
</dbReference>
<evidence type="ECO:0000256" key="8">
    <source>
        <dbReference type="ARBA" id="ARBA00023204"/>
    </source>
</evidence>
<dbReference type="InterPro" id="IPR036599">
    <property type="entry name" value="DNA_ligase_N_sf"/>
</dbReference>
<dbReference type="InterPro" id="IPR012310">
    <property type="entry name" value="DNA_ligase_ATP-dep_cent"/>
</dbReference>
<comment type="caution">
    <text evidence="13">The sequence shown here is derived from an EMBL/GenBank/DDBJ whole genome shotgun (WGS) entry which is preliminary data.</text>
</comment>
<proteinExistence type="inferred from homology"/>
<dbReference type="CDD" id="cd07901">
    <property type="entry name" value="Adenylation_DNA_ligase_Arch_LigB"/>
    <property type="match status" value="1"/>
</dbReference>
<keyword evidence="2 13" id="KW-0436">Ligase</keyword>
<dbReference type="GO" id="GO:0003910">
    <property type="term" value="F:DNA ligase (ATP) activity"/>
    <property type="evidence" value="ECO:0007669"/>
    <property type="project" value="UniProtKB-EC"/>
</dbReference>
<evidence type="ECO:0000256" key="3">
    <source>
        <dbReference type="ARBA" id="ARBA00022618"/>
    </source>
</evidence>
<dbReference type="Pfam" id="PF04675">
    <property type="entry name" value="DNA_ligase_A_N"/>
    <property type="match status" value="1"/>
</dbReference>
<dbReference type="Gene3D" id="3.30.470.30">
    <property type="entry name" value="DNA ligase/mRNA capping enzyme"/>
    <property type="match status" value="1"/>
</dbReference>
<dbReference type="GO" id="GO:0006310">
    <property type="term" value="P:DNA recombination"/>
    <property type="evidence" value="ECO:0007669"/>
    <property type="project" value="UniProtKB-KW"/>
</dbReference>
<evidence type="ECO:0000256" key="11">
    <source>
        <dbReference type="RuleBase" id="RU004196"/>
    </source>
</evidence>
<evidence type="ECO:0000259" key="12">
    <source>
        <dbReference type="PROSITE" id="PS50160"/>
    </source>
</evidence>
<evidence type="ECO:0000313" key="13">
    <source>
        <dbReference type="EMBL" id="PIP88114.1"/>
    </source>
</evidence>
<keyword evidence="7" id="KW-0233">DNA recombination</keyword>
<keyword evidence="8" id="KW-0234">DNA repair</keyword>
<protein>
    <submittedName>
        <fullName evidence="13">DNA ligase</fullName>
    </submittedName>
</protein>
<feature type="domain" description="ATP-dependent DNA ligase family profile" evidence="12">
    <location>
        <begin position="337"/>
        <end position="460"/>
    </location>
</feature>
<dbReference type="PANTHER" id="PTHR45674">
    <property type="entry name" value="DNA LIGASE 1/3 FAMILY MEMBER"/>
    <property type="match status" value="1"/>
</dbReference>
<dbReference type="GO" id="GO:0071897">
    <property type="term" value="P:DNA biosynthetic process"/>
    <property type="evidence" value="ECO:0007669"/>
    <property type="project" value="InterPro"/>
</dbReference>
<organism evidence="13 14">
    <name type="scientific">Candidatus Beckwithbacteria bacterium CG22_combo_CG10-13_8_21_14_all_01_47_9</name>
    <dbReference type="NCBI Taxonomy" id="1974496"/>
    <lineage>
        <taxon>Bacteria</taxon>
        <taxon>Candidatus Beckwithiibacteriota</taxon>
    </lineage>
</organism>
<keyword evidence="4" id="KW-0547">Nucleotide-binding</keyword>
<feature type="non-terminal residue" evidence="13">
    <location>
        <position position="508"/>
    </location>
</feature>